<keyword evidence="4 8" id="KW-0547">Nucleotide-binding</keyword>
<dbReference type="FunFam" id="3.90.170.10:FF:000001">
    <property type="entry name" value="Adenylosuccinate synthetase"/>
    <property type="match status" value="1"/>
</dbReference>
<accession>A0A0P6XNN5</accession>
<reference evidence="11 12" key="1">
    <citation type="submission" date="2015-07" db="EMBL/GenBank/DDBJ databases">
        <title>Whole genome sequence of Herpetosiphon geysericola DSM 7119.</title>
        <authorList>
            <person name="Hemp J."/>
            <person name="Ward L.M."/>
            <person name="Pace L.A."/>
            <person name="Fischer W.W."/>
        </authorList>
    </citation>
    <scope>NUCLEOTIDE SEQUENCE [LARGE SCALE GENOMIC DNA]</scope>
    <source>
        <strain evidence="11 12">DSM 7119</strain>
    </source>
</reference>
<keyword evidence="7 8" id="KW-0342">GTP-binding</keyword>
<dbReference type="PANTHER" id="PTHR11846">
    <property type="entry name" value="ADENYLOSUCCINATE SYNTHETASE"/>
    <property type="match status" value="1"/>
</dbReference>
<evidence type="ECO:0000256" key="3">
    <source>
        <dbReference type="ARBA" id="ARBA00022723"/>
    </source>
</evidence>
<dbReference type="InterPro" id="IPR042111">
    <property type="entry name" value="Adenylosuccinate_synth_dom3"/>
</dbReference>
<keyword evidence="3 8" id="KW-0479">Metal-binding</keyword>
<dbReference type="UniPathway" id="UPA00075">
    <property type="reaction ID" value="UER00335"/>
</dbReference>
<evidence type="ECO:0000256" key="6">
    <source>
        <dbReference type="ARBA" id="ARBA00022842"/>
    </source>
</evidence>
<dbReference type="EMBL" id="LGKP01000025">
    <property type="protein sequence ID" value="KPL85247.1"/>
    <property type="molecule type" value="Genomic_DNA"/>
</dbReference>
<feature type="binding site" evidence="8">
    <location>
        <position position="40"/>
    </location>
    <ligand>
        <name>Mg(2+)</name>
        <dbReference type="ChEBI" id="CHEBI:18420"/>
    </ligand>
</feature>
<dbReference type="GO" id="GO:0005737">
    <property type="term" value="C:cytoplasm"/>
    <property type="evidence" value="ECO:0007669"/>
    <property type="project" value="UniProtKB-SubCell"/>
</dbReference>
<feature type="active site" description="Proton donor" evidence="8">
    <location>
        <position position="41"/>
    </location>
</feature>
<dbReference type="GO" id="GO:0044208">
    <property type="term" value="P:'de novo' AMP biosynthetic process"/>
    <property type="evidence" value="ECO:0007669"/>
    <property type="project" value="UniProtKB-UniRule"/>
</dbReference>
<feature type="binding site" description="in other chain" evidence="8">
    <location>
        <position position="128"/>
    </location>
    <ligand>
        <name>IMP</name>
        <dbReference type="ChEBI" id="CHEBI:58053"/>
        <note>ligand shared between dimeric partners</note>
    </ligand>
</feature>
<evidence type="ECO:0000256" key="9">
    <source>
        <dbReference type="PROSITE-ProRule" id="PRU10134"/>
    </source>
</evidence>
<evidence type="ECO:0000256" key="4">
    <source>
        <dbReference type="ARBA" id="ARBA00022741"/>
    </source>
</evidence>
<name>A0A0P6XNN5_9CHLR</name>
<gene>
    <name evidence="8" type="primary">purA</name>
    <name evidence="11" type="ORF">SE18_16305</name>
</gene>
<keyword evidence="2 8" id="KW-0436">Ligase</keyword>
<comment type="catalytic activity">
    <reaction evidence="8 10">
        <text>IMP + L-aspartate + GTP = N(6)-(1,2-dicarboxyethyl)-AMP + GDP + phosphate + 2 H(+)</text>
        <dbReference type="Rhea" id="RHEA:15753"/>
        <dbReference type="ChEBI" id="CHEBI:15378"/>
        <dbReference type="ChEBI" id="CHEBI:29991"/>
        <dbReference type="ChEBI" id="CHEBI:37565"/>
        <dbReference type="ChEBI" id="CHEBI:43474"/>
        <dbReference type="ChEBI" id="CHEBI:57567"/>
        <dbReference type="ChEBI" id="CHEBI:58053"/>
        <dbReference type="ChEBI" id="CHEBI:58189"/>
        <dbReference type="EC" id="6.3.4.4"/>
    </reaction>
</comment>
<keyword evidence="5 8" id="KW-0658">Purine biosynthesis</keyword>
<dbReference type="PATRIC" id="fig|70996.4.peg.129"/>
<dbReference type="InterPro" id="IPR018220">
    <property type="entry name" value="Adenylosuccin_syn_GTP-bd"/>
</dbReference>
<feature type="binding site" description="in other chain" evidence="8">
    <location>
        <begin position="38"/>
        <end position="41"/>
    </location>
    <ligand>
        <name>IMP</name>
        <dbReference type="ChEBI" id="CHEBI:58053"/>
        <note>ligand shared between dimeric partners</note>
    </ligand>
</feature>
<feature type="binding site" description="in other chain" evidence="8">
    <location>
        <position position="224"/>
    </location>
    <ligand>
        <name>IMP</name>
        <dbReference type="ChEBI" id="CHEBI:58053"/>
        <note>ligand shared between dimeric partners</note>
    </ligand>
</feature>
<feature type="binding site" evidence="8">
    <location>
        <begin position="299"/>
        <end position="305"/>
    </location>
    <ligand>
        <name>substrate</name>
    </ligand>
</feature>
<dbReference type="AlphaFoldDB" id="A0A0P6XNN5"/>
<dbReference type="SMART" id="SM00788">
    <property type="entry name" value="Adenylsucc_synt"/>
    <property type="match status" value="1"/>
</dbReference>
<feature type="binding site" description="in other chain" evidence="8">
    <location>
        <begin position="13"/>
        <end position="16"/>
    </location>
    <ligand>
        <name>IMP</name>
        <dbReference type="ChEBI" id="CHEBI:58053"/>
        <note>ligand shared between dimeric partners</note>
    </ligand>
</feature>
<dbReference type="InterPro" id="IPR033128">
    <property type="entry name" value="Adenylosuccin_syn_Lys_AS"/>
</dbReference>
<dbReference type="NCBIfam" id="TIGR00184">
    <property type="entry name" value="purA"/>
    <property type="match status" value="1"/>
</dbReference>
<dbReference type="NCBIfam" id="NF002223">
    <property type="entry name" value="PRK01117.1"/>
    <property type="match status" value="1"/>
</dbReference>
<feature type="binding site" description="in other chain" evidence="8">
    <location>
        <position position="303"/>
    </location>
    <ligand>
        <name>IMP</name>
        <dbReference type="ChEBI" id="CHEBI:58053"/>
        <note>ligand shared between dimeric partners</note>
    </ligand>
</feature>
<protein>
    <recommendedName>
        <fullName evidence="8 10">Adenylosuccinate synthetase</fullName>
        <shortName evidence="8">AMPSase</shortName>
        <shortName evidence="8">AdSS</shortName>
        <ecNumber evidence="8 10">6.3.4.4</ecNumber>
    </recommendedName>
    <alternativeName>
        <fullName evidence="8">IMP--aspartate ligase</fullName>
    </alternativeName>
</protein>
<feature type="binding site" evidence="8">
    <location>
        <begin position="331"/>
        <end position="333"/>
    </location>
    <ligand>
        <name>GTP</name>
        <dbReference type="ChEBI" id="CHEBI:37565"/>
    </ligand>
</feature>
<dbReference type="HAMAP" id="MF_00011">
    <property type="entry name" value="Adenylosucc_synth"/>
    <property type="match status" value="1"/>
</dbReference>
<dbReference type="RefSeq" id="WP_054535526.1">
    <property type="nucleotide sequence ID" value="NZ_LGKP01000025.1"/>
</dbReference>
<feature type="binding site" description="in other chain" evidence="8">
    <location>
        <position position="239"/>
    </location>
    <ligand>
        <name>IMP</name>
        <dbReference type="ChEBI" id="CHEBI:58053"/>
        <note>ligand shared between dimeric partners</note>
    </ligand>
</feature>
<dbReference type="FunFam" id="1.10.300.10:FF:000001">
    <property type="entry name" value="Adenylosuccinate synthetase"/>
    <property type="match status" value="1"/>
</dbReference>
<feature type="active site" description="Proton acceptor" evidence="8">
    <location>
        <position position="13"/>
    </location>
</feature>
<sequence length="428" mass="46456">MPVVAVLGAQWGDEGKGRVVDLLATKAKMVIRAAGGSNAGHTVINPLGTFKLHLTPAGIFDANVVNIIGAGTVIDPAVLLKELQALREANVSLDQLYISDRAHVVMPYHVSLDALEEKDRGANEIGTTKRGIGPAYVDKASRMGIRMGDLLHEETLLSRLTSVLEYKGRVLNKMYSAQPGASLHDMYLQYLEFGRQLEAHIVPIHGMVQDALRRDIPILIEGNQGALLDVDYGTFPYVTSTATGSAGACQGAGISPMRLNGVVGIYKAYTTRVGGGPFPTELTDDLGEHIRQAGHEFGTTTGRPRRVGWFDAVAARYAAEINGISSIALTKLDVLDDVETLKICIGYRWNDTELDSFPSSISVLSQVEPIYEEYPGWKSSTSHARTLDELPEAAQRYVRRLSQLVGVRLGMISVGPSREQMVGLQEIF</sequence>
<dbReference type="InterPro" id="IPR001114">
    <property type="entry name" value="Adenylosuccinate_synthetase"/>
</dbReference>
<comment type="subcellular location">
    <subcellularLocation>
        <location evidence="8">Cytoplasm</location>
    </subcellularLocation>
</comment>
<dbReference type="OrthoDB" id="9807553at2"/>
<feature type="binding site" evidence="8">
    <location>
        <position position="305"/>
    </location>
    <ligand>
        <name>GTP</name>
        <dbReference type="ChEBI" id="CHEBI:37565"/>
    </ligand>
</feature>
<dbReference type="CDD" id="cd03108">
    <property type="entry name" value="AdSS"/>
    <property type="match status" value="1"/>
</dbReference>
<dbReference type="Gene3D" id="3.40.440.10">
    <property type="entry name" value="Adenylosuccinate Synthetase, subunit A, domain 1"/>
    <property type="match status" value="1"/>
</dbReference>
<dbReference type="Proteomes" id="UP000050277">
    <property type="component" value="Unassembled WGS sequence"/>
</dbReference>
<dbReference type="GO" id="GO:0046040">
    <property type="term" value="P:IMP metabolic process"/>
    <property type="evidence" value="ECO:0007669"/>
    <property type="project" value="TreeGrafter"/>
</dbReference>
<evidence type="ECO:0000256" key="7">
    <source>
        <dbReference type="ARBA" id="ARBA00023134"/>
    </source>
</evidence>
<evidence type="ECO:0000256" key="5">
    <source>
        <dbReference type="ARBA" id="ARBA00022755"/>
    </source>
</evidence>
<feature type="binding site" evidence="8">
    <location>
        <begin position="40"/>
        <end position="42"/>
    </location>
    <ligand>
        <name>GTP</name>
        <dbReference type="ChEBI" id="CHEBI:37565"/>
    </ligand>
</feature>
<evidence type="ECO:0000313" key="11">
    <source>
        <dbReference type="EMBL" id="KPL85247.1"/>
    </source>
</evidence>
<comment type="function">
    <text evidence="8">Plays an important role in the de novo pathway of purine nucleotide biosynthesis. Catalyzes the first committed step in the biosynthesis of AMP from IMP.</text>
</comment>
<evidence type="ECO:0000256" key="1">
    <source>
        <dbReference type="ARBA" id="ARBA00011738"/>
    </source>
</evidence>
<evidence type="ECO:0000313" key="12">
    <source>
        <dbReference type="Proteomes" id="UP000050277"/>
    </source>
</evidence>
<organism evidence="11 12">
    <name type="scientific">Herpetosiphon geysericola</name>
    <dbReference type="NCBI Taxonomy" id="70996"/>
    <lineage>
        <taxon>Bacteria</taxon>
        <taxon>Bacillati</taxon>
        <taxon>Chloroflexota</taxon>
        <taxon>Chloroflexia</taxon>
        <taxon>Herpetosiphonales</taxon>
        <taxon>Herpetosiphonaceae</taxon>
        <taxon>Herpetosiphon</taxon>
    </lineage>
</organism>
<dbReference type="EC" id="6.3.4.4" evidence="8 10"/>
<dbReference type="STRING" id="70996.SE18_16305"/>
<comment type="pathway">
    <text evidence="8 10">Purine metabolism; AMP biosynthesis via de novo pathway; AMP from IMP: step 1/2.</text>
</comment>
<keyword evidence="12" id="KW-1185">Reference proteome</keyword>
<feature type="binding site" evidence="8">
    <location>
        <position position="13"/>
    </location>
    <ligand>
        <name>Mg(2+)</name>
        <dbReference type="ChEBI" id="CHEBI:18420"/>
    </ligand>
</feature>
<keyword evidence="6 8" id="KW-0460">Magnesium</keyword>
<evidence type="ECO:0000256" key="2">
    <source>
        <dbReference type="ARBA" id="ARBA00022598"/>
    </source>
</evidence>
<dbReference type="Gene3D" id="3.90.170.10">
    <property type="entry name" value="Adenylosuccinate Synthetase, subunit A, domain 3"/>
    <property type="match status" value="1"/>
</dbReference>
<feature type="binding site" evidence="8">
    <location>
        <begin position="12"/>
        <end position="18"/>
    </location>
    <ligand>
        <name>GTP</name>
        <dbReference type="ChEBI" id="CHEBI:37565"/>
    </ligand>
</feature>
<dbReference type="InterPro" id="IPR042110">
    <property type="entry name" value="Adenylosuccinate_synth_dom2"/>
</dbReference>
<dbReference type="PROSITE" id="PS01266">
    <property type="entry name" value="ADENYLOSUCCIN_SYN_1"/>
    <property type="match status" value="1"/>
</dbReference>
<dbReference type="SUPFAM" id="SSF52540">
    <property type="entry name" value="P-loop containing nucleoside triphosphate hydrolases"/>
    <property type="match status" value="1"/>
</dbReference>
<dbReference type="InterPro" id="IPR027417">
    <property type="entry name" value="P-loop_NTPase"/>
</dbReference>
<comment type="caution">
    <text evidence="11">The sequence shown here is derived from an EMBL/GenBank/DDBJ whole genome shotgun (WGS) entry which is preliminary data.</text>
</comment>
<dbReference type="GO" id="GO:0000287">
    <property type="term" value="F:magnesium ion binding"/>
    <property type="evidence" value="ECO:0007669"/>
    <property type="project" value="UniProtKB-UniRule"/>
</dbReference>
<comment type="similarity">
    <text evidence="8 10">Belongs to the adenylosuccinate synthetase family.</text>
</comment>
<dbReference type="Gene3D" id="1.10.300.10">
    <property type="entry name" value="Adenylosuccinate Synthetase, subunit A, domain 2"/>
    <property type="match status" value="1"/>
</dbReference>
<dbReference type="PROSITE" id="PS00513">
    <property type="entry name" value="ADENYLOSUCCIN_SYN_2"/>
    <property type="match status" value="1"/>
</dbReference>
<evidence type="ECO:0000256" key="10">
    <source>
        <dbReference type="RuleBase" id="RU000520"/>
    </source>
</evidence>
<evidence type="ECO:0000256" key="8">
    <source>
        <dbReference type="HAMAP-Rule" id="MF_00011"/>
    </source>
</evidence>
<feature type="active site" evidence="9">
    <location>
        <position position="139"/>
    </location>
</feature>
<proteinExistence type="inferred from homology"/>
<keyword evidence="8" id="KW-0963">Cytoplasm</keyword>
<comment type="subunit">
    <text evidence="1 8">Homodimer.</text>
</comment>
<feature type="binding site" evidence="8">
    <location>
        <position position="142"/>
    </location>
    <ligand>
        <name>IMP</name>
        <dbReference type="ChEBI" id="CHEBI:58053"/>
        <note>ligand shared between dimeric partners</note>
    </ligand>
</feature>
<dbReference type="GO" id="GO:0005525">
    <property type="term" value="F:GTP binding"/>
    <property type="evidence" value="ECO:0007669"/>
    <property type="project" value="UniProtKB-UniRule"/>
</dbReference>
<comment type="cofactor">
    <cofactor evidence="8">
        <name>Mg(2+)</name>
        <dbReference type="ChEBI" id="CHEBI:18420"/>
    </cofactor>
    <text evidence="8">Binds 1 Mg(2+) ion per subunit.</text>
</comment>
<feature type="binding site" evidence="8">
    <location>
        <begin position="413"/>
        <end position="415"/>
    </location>
    <ligand>
        <name>GTP</name>
        <dbReference type="ChEBI" id="CHEBI:37565"/>
    </ligand>
</feature>
<dbReference type="GO" id="GO:0004019">
    <property type="term" value="F:adenylosuccinate synthase activity"/>
    <property type="evidence" value="ECO:0007669"/>
    <property type="project" value="UniProtKB-UniRule"/>
</dbReference>
<dbReference type="PANTHER" id="PTHR11846:SF0">
    <property type="entry name" value="ADENYLOSUCCINATE SYNTHETASE"/>
    <property type="match status" value="1"/>
</dbReference>
<dbReference type="Pfam" id="PF00709">
    <property type="entry name" value="Adenylsucc_synt"/>
    <property type="match status" value="1"/>
</dbReference>
<dbReference type="InterPro" id="IPR042109">
    <property type="entry name" value="Adenylosuccinate_synth_dom1"/>
</dbReference>